<dbReference type="NCBIfam" id="NF004737">
    <property type="entry name" value="PRK06074.2-4"/>
    <property type="match status" value="1"/>
</dbReference>
<comment type="caution">
    <text evidence="4">The sequence shown here is derived from an EMBL/GenBank/DDBJ whole genome shotgun (WGS) entry which is preliminary data.</text>
</comment>
<dbReference type="PANTHER" id="PTHR10884">
    <property type="entry name" value="NADH DEHYDROGENASE UBIQUINONE IRON-SULFUR PROTEIN 3"/>
    <property type="match status" value="1"/>
</dbReference>
<dbReference type="GO" id="GO:0008137">
    <property type="term" value="F:NADH dehydrogenase (ubiquinone) activity"/>
    <property type="evidence" value="ECO:0007669"/>
    <property type="project" value="InterPro"/>
</dbReference>
<dbReference type="Gene3D" id="3.30.460.80">
    <property type="entry name" value="NADH:ubiquinone oxidoreductase, 30kDa subunit"/>
    <property type="match status" value="1"/>
</dbReference>
<evidence type="ECO:0000256" key="1">
    <source>
        <dbReference type="ARBA" id="ARBA00007569"/>
    </source>
</evidence>
<gene>
    <name evidence="4" type="ORF">B1A_08516</name>
</gene>
<name>T1AXP6_9ZZZZ</name>
<feature type="domain" description="NADH:ubiquinone oxidoreductase 30kDa subunit" evidence="3">
    <location>
        <begin position="18"/>
        <end position="130"/>
    </location>
</feature>
<dbReference type="SUPFAM" id="SSF143243">
    <property type="entry name" value="Nqo5-like"/>
    <property type="match status" value="1"/>
</dbReference>
<dbReference type="InterPro" id="IPR001268">
    <property type="entry name" value="NADH_UbQ_OxRdtase_30kDa_su"/>
</dbReference>
<dbReference type="AlphaFoldDB" id="T1AXP6"/>
<reference evidence="4" key="2">
    <citation type="journal article" date="2014" name="ISME J.">
        <title>Microbial stratification in low pH oxic and suboxic macroscopic growths along an acid mine drainage.</title>
        <authorList>
            <person name="Mendez-Garcia C."/>
            <person name="Mesa V."/>
            <person name="Sprenger R.R."/>
            <person name="Richter M."/>
            <person name="Diez M.S."/>
            <person name="Solano J."/>
            <person name="Bargiela R."/>
            <person name="Golyshina O.V."/>
            <person name="Manteca A."/>
            <person name="Ramos J.L."/>
            <person name="Gallego J.R."/>
            <person name="Llorente I."/>
            <person name="Martins Dos Santos V.A."/>
            <person name="Jensen O.N."/>
            <person name="Pelaez A.I."/>
            <person name="Sanchez J."/>
            <person name="Ferrer M."/>
        </authorList>
    </citation>
    <scope>NUCLEOTIDE SEQUENCE</scope>
</reference>
<dbReference type="PROSITE" id="PS00542">
    <property type="entry name" value="COMPLEX1_30K"/>
    <property type="match status" value="1"/>
</dbReference>
<dbReference type="EMBL" id="AUZX01006078">
    <property type="protein sequence ID" value="EQD65411.1"/>
    <property type="molecule type" value="Genomic_DNA"/>
</dbReference>
<dbReference type="InterPro" id="IPR010218">
    <property type="entry name" value="NADH_DH_suC"/>
</dbReference>
<proteinExistence type="inferred from homology"/>
<keyword evidence="2" id="KW-0813">Transport</keyword>
<dbReference type="HAMAP" id="MF_01357">
    <property type="entry name" value="NDH1_NuoC"/>
    <property type="match status" value="1"/>
</dbReference>
<dbReference type="InterPro" id="IPR037232">
    <property type="entry name" value="NADH_quin_OxRdtase_su_C/D-like"/>
</dbReference>
<sequence length="152" mass="17782">MVDISEEPAGKDNRKIFRVKKENLLEAMKSFYEQGFDHLSLITGIDRRDRIEIVYHLHSLKNNEYIVVKTDTQNDSVQSVTSIWKSADWDEREQYDMLGITFEGHPNLKRILLPEGWTGHPLRKNYDLSKIQYVNMDENGNDYASFDPGDGW</sequence>
<protein>
    <submittedName>
        <fullName evidence="4">NADH dehydrogenase, subunit C</fullName>
        <ecNumber evidence="4">1.6.-.-</ecNumber>
    </submittedName>
</protein>
<keyword evidence="4" id="KW-0560">Oxidoreductase</keyword>
<dbReference type="InterPro" id="IPR020396">
    <property type="entry name" value="NADH_UbQ_OxRdtase_CS"/>
</dbReference>
<organism evidence="4">
    <name type="scientific">mine drainage metagenome</name>
    <dbReference type="NCBI Taxonomy" id="410659"/>
    <lineage>
        <taxon>unclassified sequences</taxon>
        <taxon>metagenomes</taxon>
        <taxon>ecological metagenomes</taxon>
    </lineage>
</organism>
<dbReference type="PANTHER" id="PTHR10884:SF14">
    <property type="entry name" value="NADH DEHYDROGENASE [UBIQUINONE] IRON-SULFUR PROTEIN 3, MITOCHONDRIAL"/>
    <property type="match status" value="1"/>
</dbReference>
<reference evidence="4" key="1">
    <citation type="submission" date="2013-08" db="EMBL/GenBank/DDBJ databases">
        <authorList>
            <person name="Mendez C."/>
            <person name="Richter M."/>
            <person name="Ferrer M."/>
            <person name="Sanchez J."/>
        </authorList>
    </citation>
    <scope>NUCLEOTIDE SEQUENCE</scope>
</reference>
<evidence type="ECO:0000256" key="2">
    <source>
        <dbReference type="ARBA" id="ARBA00022448"/>
    </source>
</evidence>
<dbReference type="GO" id="GO:0016651">
    <property type="term" value="F:oxidoreductase activity, acting on NAD(P)H"/>
    <property type="evidence" value="ECO:0007669"/>
    <property type="project" value="InterPro"/>
</dbReference>
<dbReference type="NCBIfam" id="TIGR01961">
    <property type="entry name" value="NuoC_fam"/>
    <property type="match status" value="1"/>
</dbReference>
<evidence type="ECO:0000313" key="4">
    <source>
        <dbReference type="EMBL" id="EQD65411.1"/>
    </source>
</evidence>
<dbReference type="Pfam" id="PF00329">
    <property type="entry name" value="Complex1_30kDa"/>
    <property type="match status" value="1"/>
</dbReference>
<accession>T1AXP6</accession>
<evidence type="ECO:0000259" key="3">
    <source>
        <dbReference type="Pfam" id="PF00329"/>
    </source>
</evidence>
<comment type="similarity">
    <text evidence="1">Belongs to the complex I 30 kDa subunit family.</text>
</comment>
<dbReference type="EC" id="1.6.-.-" evidence="4"/>